<dbReference type="InterPro" id="IPR051177">
    <property type="entry name" value="CIK-Related_Protein"/>
</dbReference>
<dbReference type="Gene3D" id="1.10.510.10">
    <property type="entry name" value="Transferase(Phosphotransferase) domain 1"/>
    <property type="match status" value="1"/>
</dbReference>
<reference evidence="4 5" key="1">
    <citation type="submission" date="2023-09" db="EMBL/GenBank/DDBJ databases">
        <title>Nesidiocoris tenuis whole genome shotgun sequence.</title>
        <authorList>
            <person name="Shibata T."/>
            <person name="Shimoda M."/>
            <person name="Kobayashi T."/>
            <person name="Uehara T."/>
        </authorList>
    </citation>
    <scope>NUCLEOTIDE SEQUENCE [LARGE SCALE GENOMIC DNA]</scope>
    <source>
        <strain evidence="4 5">Japan</strain>
    </source>
</reference>
<evidence type="ECO:0000313" key="5">
    <source>
        <dbReference type="Proteomes" id="UP001307889"/>
    </source>
</evidence>
<keyword evidence="4" id="KW-0418">Kinase</keyword>
<dbReference type="CDD" id="cd14011">
    <property type="entry name" value="PK_SCY1_like"/>
    <property type="match status" value="1"/>
</dbReference>
<dbReference type="PANTHER" id="PTHR12984">
    <property type="entry name" value="SCY1-RELATED S/T PROTEIN KINASE-LIKE"/>
    <property type="match status" value="1"/>
</dbReference>
<accession>A0ABN7B682</accession>
<sequence>MPLARRERNVNLAPRPYPRDTRWLGGGVAINRTIARRSIPRGFDCRADASGDPGGSGSAPASRFGRPKLLLLRLRRARSPPHRHPSLSHSDFPPSPCRRASSTISARAAPVKCALVESSRGKNDVRLKSSTIPLPTSKVVMPATAMFSNLKSRVGGGSAGVQNILDHNPIAQHFEIGKQTASAGPELVWRIHDAYRKSDGKEVSVFVFEKKCAEKLHKPKRKETVTELLRSSVRQLERFRHPKILQVVHSVEESGDTLAFASEPVLGSLANILAYQEGIIGGGGMGGGGPPSALGHMQAPRHSHAREYHFLDIELKYGILQITEALSFLHYTGHVLHRNVCPSSILVTKKGTWKLGGLEFTERMNELDGLEPVSCQPWSSRVPKMAQPDLDFIAPEVQTMSQCSIKSDMFSLGMVISAIFNMGRPLIMANHSSSQYVKQLELLEDQVNGVLTRIPIPLQEAVVRLLSKDPKQRPTAQLLTLIKYFR</sequence>
<name>A0ABN7B682_9HEMI</name>
<proteinExistence type="inferred from homology"/>
<dbReference type="Pfam" id="PF00069">
    <property type="entry name" value="Pkinase"/>
    <property type="match status" value="1"/>
</dbReference>
<dbReference type="PANTHER" id="PTHR12984:SF16">
    <property type="entry name" value="BLACK MATCH, ISOFORM H"/>
    <property type="match status" value="1"/>
</dbReference>
<evidence type="ECO:0000256" key="2">
    <source>
        <dbReference type="SAM" id="MobiDB-lite"/>
    </source>
</evidence>
<dbReference type="SUPFAM" id="SSF56112">
    <property type="entry name" value="Protein kinase-like (PK-like)"/>
    <property type="match status" value="1"/>
</dbReference>
<dbReference type="InterPro" id="IPR000719">
    <property type="entry name" value="Prot_kinase_dom"/>
</dbReference>
<dbReference type="InterPro" id="IPR011009">
    <property type="entry name" value="Kinase-like_dom_sf"/>
</dbReference>
<keyword evidence="5" id="KW-1185">Reference proteome</keyword>
<feature type="region of interest" description="Disordered" evidence="2">
    <location>
        <begin position="43"/>
        <end position="63"/>
    </location>
</feature>
<protein>
    <submittedName>
        <fullName evidence="4">Protein kinase activity</fullName>
    </submittedName>
</protein>
<dbReference type="EMBL" id="AP028917">
    <property type="protein sequence ID" value="BES98272.1"/>
    <property type="molecule type" value="Genomic_DNA"/>
</dbReference>
<organism evidence="4 5">
    <name type="scientific">Nesidiocoris tenuis</name>
    <dbReference type="NCBI Taxonomy" id="355587"/>
    <lineage>
        <taxon>Eukaryota</taxon>
        <taxon>Metazoa</taxon>
        <taxon>Ecdysozoa</taxon>
        <taxon>Arthropoda</taxon>
        <taxon>Hexapoda</taxon>
        <taxon>Insecta</taxon>
        <taxon>Pterygota</taxon>
        <taxon>Neoptera</taxon>
        <taxon>Paraneoptera</taxon>
        <taxon>Hemiptera</taxon>
        <taxon>Heteroptera</taxon>
        <taxon>Panheteroptera</taxon>
        <taxon>Cimicomorpha</taxon>
        <taxon>Miridae</taxon>
        <taxon>Dicyphina</taxon>
        <taxon>Nesidiocoris</taxon>
    </lineage>
</organism>
<keyword evidence="4" id="KW-0808">Transferase</keyword>
<dbReference type="SMART" id="SM00220">
    <property type="entry name" value="S_TKc"/>
    <property type="match status" value="1"/>
</dbReference>
<dbReference type="PROSITE" id="PS50011">
    <property type="entry name" value="PROTEIN_KINASE_DOM"/>
    <property type="match status" value="1"/>
</dbReference>
<gene>
    <name evidence="4" type="ORF">NTJ_11087</name>
</gene>
<evidence type="ECO:0000313" key="4">
    <source>
        <dbReference type="EMBL" id="BES98272.1"/>
    </source>
</evidence>
<evidence type="ECO:0000259" key="3">
    <source>
        <dbReference type="PROSITE" id="PS50011"/>
    </source>
</evidence>
<comment type="similarity">
    <text evidence="1">Belongs to the protein kinase superfamily.</text>
</comment>
<dbReference type="Gene3D" id="3.30.200.20">
    <property type="entry name" value="Phosphorylase Kinase, domain 1"/>
    <property type="match status" value="1"/>
</dbReference>
<dbReference type="Proteomes" id="UP001307889">
    <property type="component" value="Chromosome 9"/>
</dbReference>
<evidence type="ECO:0000256" key="1">
    <source>
        <dbReference type="ARBA" id="ARBA00038349"/>
    </source>
</evidence>
<feature type="domain" description="Protein kinase" evidence="3">
    <location>
        <begin position="148"/>
        <end position="485"/>
    </location>
</feature>
<dbReference type="GO" id="GO:0016301">
    <property type="term" value="F:kinase activity"/>
    <property type="evidence" value="ECO:0007669"/>
    <property type="project" value="UniProtKB-KW"/>
</dbReference>
<feature type="region of interest" description="Disordered" evidence="2">
    <location>
        <begin position="78"/>
        <end position="101"/>
    </location>
</feature>